<evidence type="ECO:0000256" key="3">
    <source>
        <dbReference type="SAM" id="Phobius"/>
    </source>
</evidence>
<name>A0A2R4QEZ3_9PEZI</name>
<gene>
    <name evidence="5" type="primary">g3260</name>
</gene>
<dbReference type="InterPro" id="IPR012951">
    <property type="entry name" value="BBE"/>
</dbReference>
<sequence length="692" mass="75638">MWIATRLADSPQNVLPSINADIQKRKNCHPDGQVSSSRADHLSELPQLLGGMASSKETDNGRRYEPIKPIDVNMDESIRCTPASRGIRSRPFVQYFALYASPITMVFHRLYHSLRTMSLRHLIGFLSLLVLSVAVALRNIATNSTIPKCRSISGDASWPSQADWNNLNDTVGGRLIATVPIAAPCHKSLFGQTGQTRFNQPDCEALRNVWFLPETHLPSSSSPMAYPFSNNSCNPWLEPETPCTLGSHVAYSVNATGADDFQEVIKFARERNVRLVIRNTGHDYLGKSTGAHALAIWTRHMKSTDLIETYQSSQYTGPAIRLGAGVEGIEAYSFAHSHGLMVVGGNCPTVGITGGYTQGGGHGPLASQYGLSADQVLEWEVVTGSGEVLIATRNQHADLFWALSGGGGGTYGAVISVTLKAYPDTFFSTAYLTILNNGTNADLLYQVVGVFLETLPAIVDAGVYAVWVAAPFGFMLMPAIVPGLHAAELDKIIQPVLRESSRIGLEYQYSSTEHPTFLSAYNSLTSSWNVSDYHIGGRLVPREIVEKDNGAVLEAIRYISSRTLMSGVSFNLNNGVSSTDDVAVNPNLRKALFSATLGVPINYTDWDANRAAQETITYDLLPKLEALAPNGGAYLNEGDFQQPDFKQVFYGDNYERLLQIKDTYDPEDIFYVKTGVGSDRWAESLDGRLCRV</sequence>
<dbReference type="InterPro" id="IPR016169">
    <property type="entry name" value="FAD-bd_PCMH_sub2"/>
</dbReference>
<keyword evidence="2" id="KW-0560">Oxidoreductase</keyword>
<dbReference type="PANTHER" id="PTHR13878:SF91">
    <property type="entry name" value="FAD BINDING DOMAIN PROTEIN (AFU_ORTHOLOGUE AFUA_6G12070)-RELATED"/>
    <property type="match status" value="1"/>
</dbReference>
<dbReference type="PROSITE" id="PS51387">
    <property type="entry name" value="FAD_PCMH"/>
    <property type="match status" value="1"/>
</dbReference>
<evidence type="ECO:0000256" key="2">
    <source>
        <dbReference type="ARBA" id="ARBA00023002"/>
    </source>
</evidence>
<dbReference type="Pfam" id="PF01565">
    <property type="entry name" value="FAD_binding_4"/>
    <property type="match status" value="1"/>
</dbReference>
<feature type="transmembrane region" description="Helical" evidence="3">
    <location>
        <begin position="122"/>
        <end position="141"/>
    </location>
</feature>
<dbReference type="InterPro" id="IPR006094">
    <property type="entry name" value="Oxid_FAD_bind_N"/>
</dbReference>
<comment type="similarity">
    <text evidence="1">Belongs to the oxygen-dependent FAD-linked oxidoreductase family.</text>
</comment>
<reference evidence="5" key="1">
    <citation type="submission" date="2018-02" db="EMBL/GenBank/DDBJ databases">
        <title>Biosynthetic Pathway for Furanosteroid Demethoxyviridin and Identification of an Unusual Pregnane Side-chain Cleavage.</title>
        <authorList>
            <person name="Wang G.-Q."/>
            <person name="Chen G.-D."/>
            <person name="Qin S.-Y."/>
            <person name="Hu D."/>
            <person name="Awakawa T."/>
            <person name="Li S.-Y."/>
            <person name="Lv J.-M."/>
            <person name="Wang C.-X."/>
            <person name="Yao X.-S."/>
            <person name="Abe I."/>
            <person name="Gao H."/>
        </authorList>
    </citation>
    <scope>NUCLEOTIDE SEQUENCE</scope>
    <source>
        <strain evidence="5">JNvid</strain>
    </source>
</reference>
<evidence type="ECO:0000313" key="5">
    <source>
        <dbReference type="EMBL" id="AVY05502.1"/>
    </source>
</evidence>
<keyword evidence="3" id="KW-0472">Membrane</keyword>
<dbReference type="GO" id="GO:0071949">
    <property type="term" value="F:FAD binding"/>
    <property type="evidence" value="ECO:0007669"/>
    <property type="project" value="InterPro"/>
</dbReference>
<dbReference type="GO" id="GO:0016491">
    <property type="term" value="F:oxidoreductase activity"/>
    <property type="evidence" value="ECO:0007669"/>
    <property type="project" value="UniProtKB-KW"/>
</dbReference>
<dbReference type="PANTHER" id="PTHR13878">
    <property type="entry name" value="GULONOLACTONE OXIDASE"/>
    <property type="match status" value="1"/>
</dbReference>
<dbReference type="InterPro" id="IPR016166">
    <property type="entry name" value="FAD-bd_PCMH"/>
</dbReference>
<feature type="transmembrane region" description="Helical" evidence="3">
    <location>
        <begin position="92"/>
        <end position="110"/>
    </location>
</feature>
<keyword evidence="3" id="KW-1133">Transmembrane helix</keyword>
<dbReference type="Gene3D" id="3.30.465.10">
    <property type="match status" value="2"/>
</dbReference>
<organism evidence="5">
    <name type="scientific">Nodulisporium sp</name>
    <dbReference type="NCBI Taxonomy" id="1897413"/>
    <lineage>
        <taxon>Eukaryota</taxon>
        <taxon>Fungi</taxon>
        <taxon>Dikarya</taxon>
        <taxon>Ascomycota</taxon>
        <taxon>Pezizomycotina</taxon>
        <taxon>Sordariomycetes</taxon>
        <taxon>Xylariomycetidae</taxon>
        <taxon>Xylariales</taxon>
        <taxon>Xylariaceae</taxon>
        <taxon>Nodulisporium</taxon>
    </lineage>
</organism>
<dbReference type="Pfam" id="PF08031">
    <property type="entry name" value="BBE"/>
    <property type="match status" value="1"/>
</dbReference>
<dbReference type="AlphaFoldDB" id="A0A2R4QEZ3"/>
<dbReference type="InterPro" id="IPR050432">
    <property type="entry name" value="FAD-linked_Oxidoreductases_BP"/>
</dbReference>
<feature type="domain" description="FAD-binding PCMH-type" evidence="4">
    <location>
        <begin position="245"/>
        <end position="424"/>
    </location>
</feature>
<protein>
    <submittedName>
        <fullName evidence="5">FAD-binding domain-containing protein</fullName>
    </submittedName>
</protein>
<dbReference type="SUPFAM" id="SSF56176">
    <property type="entry name" value="FAD-binding/transporter-associated domain-like"/>
    <property type="match status" value="1"/>
</dbReference>
<evidence type="ECO:0000256" key="1">
    <source>
        <dbReference type="ARBA" id="ARBA00005466"/>
    </source>
</evidence>
<dbReference type="InterPro" id="IPR036318">
    <property type="entry name" value="FAD-bd_PCMH-like_sf"/>
</dbReference>
<accession>A0A2R4QEZ3</accession>
<proteinExistence type="inferred from homology"/>
<dbReference type="EMBL" id="MG886384">
    <property type="protein sequence ID" value="AVY05502.1"/>
    <property type="molecule type" value="Genomic_DNA"/>
</dbReference>
<evidence type="ECO:0000259" key="4">
    <source>
        <dbReference type="PROSITE" id="PS51387"/>
    </source>
</evidence>
<keyword evidence="3" id="KW-0812">Transmembrane</keyword>